<reference evidence="1" key="1">
    <citation type="submission" date="2018-05" db="EMBL/GenBank/DDBJ databases">
        <authorList>
            <person name="Lanie J.A."/>
            <person name="Ng W.-L."/>
            <person name="Kazmierczak K.M."/>
            <person name="Andrzejewski T.M."/>
            <person name="Davidsen T.M."/>
            <person name="Wayne K.J."/>
            <person name="Tettelin H."/>
            <person name="Glass J.I."/>
            <person name="Rusch D."/>
            <person name="Podicherti R."/>
            <person name="Tsui H.-C.T."/>
            <person name="Winkler M.E."/>
        </authorList>
    </citation>
    <scope>NUCLEOTIDE SEQUENCE</scope>
</reference>
<evidence type="ECO:0008006" key="2">
    <source>
        <dbReference type="Google" id="ProtNLM"/>
    </source>
</evidence>
<evidence type="ECO:0000313" key="1">
    <source>
        <dbReference type="EMBL" id="SVD46483.1"/>
    </source>
</evidence>
<name>A0A382VJ06_9ZZZZ</name>
<dbReference type="SUPFAM" id="SSF53335">
    <property type="entry name" value="S-adenosyl-L-methionine-dependent methyltransferases"/>
    <property type="match status" value="1"/>
</dbReference>
<sequence>VNTKDIDNKIPIYQLKSKEKVLDYYHNWTKKGEYNKDMVVWNYEAPKNTAFLFNKHAMDKKINIIDAGCGTGLVGKELKKYGFNNLTGVDFSQ</sequence>
<organism evidence="1">
    <name type="scientific">marine metagenome</name>
    <dbReference type="NCBI Taxonomy" id="408172"/>
    <lineage>
        <taxon>unclassified sequences</taxon>
        <taxon>metagenomes</taxon>
        <taxon>ecological metagenomes</taxon>
    </lineage>
</organism>
<protein>
    <recommendedName>
        <fullName evidence="2">Methyltransferase domain-containing protein</fullName>
    </recommendedName>
</protein>
<dbReference type="AlphaFoldDB" id="A0A382VJ06"/>
<proteinExistence type="predicted"/>
<accession>A0A382VJ06</accession>
<dbReference type="EMBL" id="UINC01152348">
    <property type="protein sequence ID" value="SVD46483.1"/>
    <property type="molecule type" value="Genomic_DNA"/>
</dbReference>
<feature type="non-terminal residue" evidence="1">
    <location>
        <position position="93"/>
    </location>
</feature>
<dbReference type="Gene3D" id="3.40.50.150">
    <property type="entry name" value="Vaccinia Virus protein VP39"/>
    <property type="match status" value="1"/>
</dbReference>
<dbReference type="CDD" id="cd02440">
    <property type="entry name" value="AdoMet_MTases"/>
    <property type="match status" value="1"/>
</dbReference>
<dbReference type="InterPro" id="IPR029063">
    <property type="entry name" value="SAM-dependent_MTases_sf"/>
</dbReference>
<gene>
    <name evidence="1" type="ORF">METZ01_LOCUS399337</name>
</gene>
<feature type="non-terminal residue" evidence="1">
    <location>
        <position position="1"/>
    </location>
</feature>